<feature type="transmembrane region" description="Helical" evidence="7">
    <location>
        <begin position="83"/>
        <end position="104"/>
    </location>
</feature>
<dbReference type="KEGG" id="knv:Pan216_38140"/>
<gene>
    <name evidence="9" type="primary">yejB</name>
    <name evidence="9" type="ORF">Pan216_38140</name>
</gene>
<evidence type="ECO:0000256" key="5">
    <source>
        <dbReference type="ARBA" id="ARBA00022989"/>
    </source>
</evidence>
<evidence type="ECO:0000256" key="7">
    <source>
        <dbReference type="RuleBase" id="RU363032"/>
    </source>
</evidence>
<evidence type="ECO:0000256" key="3">
    <source>
        <dbReference type="ARBA" id="ARBA00022475"/>
    </source>
</evidence>
<keyword evidence="4 7" id="KW-0812">Transmembrane</keyword>
<comment type="subcellular location">
    <subcellularLocation>
        <location evidence="1 7">Cell membrane</location>
        <topology evidence="1 7">Multi-pass membrane protein</topology>
    </subcellularLocation>
</comment>
<feature type="domain" description="ABC transmembrane type-1" evidence="8">
    <location>
        <begin position="116"/>
        <end position="359"/>
    </location>
</feature>
<dbReference type="InterPro" id="IPR000515">
    <property type="entry name" value="MetI-like"/>
</dbReference>
<dbReference type="PANTHER" id="PTHR30465">
    <property type="entry name" value="INNER MEMBRANE ABC TRANSPORTER"/>
    <property type="match status" value="1"/>
</dbReference>
<evidence type="ECO:0000259" key="8">
    <source>
        <dbReference type="PROSITE" id="PS50928"/>
    </source>
</evidence>
<dbReference type="CDD" id="cd06261">
    <property type="entry name" value="TM_PBP2"/>
    <property type="match status" value="1"/>
</dbReference>
<dbReference type="GO" id="GO:0055085">
    <property type="term" value="P:transmembrane transport"/>
    <property type="evidence" value="ECO:0007669"/>
    <property type="project" value="InterPro"/>
</dbReference>
<comment type="similarity">
    <text evidence="7">Belongs to the binding-protein-dependent transport system permease family.</text>
</comment>
<dbReference type="PANTHER" id="PTHR30465:SF66">
    <property type="entry name" value="INNER MEMBRANE ABC TRANSPORTER PERMEASE PROTEIN YEJB"/>
    <property type="match status" value="1"/>
</dbReference>
<feature type="transmembrane region" description="Helical" evidence="7">
    <location>
        <begin position="116"/>
        <end position="139"/>
    </location>
</feature>
<evidence type="ECO:0000256" key="2">
    <source>
        <dbReference type="ARBA" id="ARBA00022448"/>
    </source>
</evidence>
<evidence type="ECO:0000256" key="4">
    <source>
        <dbReference type="ARBA" id="ARBA00022692"/>
    </source>
</evidence>
<feature type="transmembrane region" description="Helical" evidence="7">
    <location>
        <begin position="291"/>
        <end position="316"/>
    </location>
</feature>
<name>A0A518B7I4_9BACT</name>
<dbReference type="EMBL" id="CP036279">
    <property type="protein sequence ID" value="QDU62940.1"/>
    <property type="molecule type" value="Genomic_DNA"/>
</dbReference>
<protein>
    <submittedName>
        <fullName evidence="9">Inner membrane ABC transporter permease protein YejB</fullName>
    </submittedName>
</protein>
<evidence type="ECO:0000256" key="1">
    <source>
        <dbReference type="ARBA" id="ARBA00004651"/>
    </source>
</evidence>
<keyword evidence="3" id="KW-1003">Cell membrane</keyword>
<feature type="transmembrane region" description="Helical" evidence="7">
    <location>
        <begin position="336"/>
        <end position="362"/>
    </location>
</feature>
<dbReference type="GO" id="GO:0005886">
    <property type="term" value="C:plasma membrane"/>
    <property type="evidence" value="ECO:0007669"/>
    <property type="project" value="UniProtKB-SubCell"/>
</dbReference>
<dbReference type="Proteomes" id="UP000317093">
    <property type="component" value="Chromosome"/>
</dbReference>
<evidence type="ECO:0000313" key="10">
    <source>
        <dbReference type="Proteomes" id="UP000317093"/>
    </source>
</evidence>
<keyword evidence="6 7" id="KW-0472">Membrane</keyword>
<dbReference type="Gene3D" id="1.10.3720.10">
    <property type="entry name" value="MetI-like"/>
    <property type="match status" value="1"/>
</dbReference>
<dbReference type="InterPro" id="IPR035906">
    <property type="entry name" value="MetI-like_sf"/>
</dbReference>
<keyword evidence="5 7" id="KW-1133">Transmembrane helix</keyword>
<dbReference type="AlphaFoldDB" id="A0A518B7I4"/>
<feature type="transmembrane region" description="Helical" evidence="7">
    <location>
        <begin position="151"/>
        <end position="177"/>
    </location>
</feature>
<evidence type="ECO:0000313" key="9">
    <source>
        <dbReference type="EMBL" id="QDU62940.1"/>
    </source>
</evidence>
<dbReference type="PROSITE" id="PS50928">
    <property type="entry name" value="ABC_TM1"/>
    <property type="match status" value="1"/>
</dbReference>
<organism evidence="9 10">
    <name type="scientific">Kolteria novifilia</name>
    <dbReference type="NCBI Taxonomy" id="2527975"/>
    <lineage>
        <taxon>Bacteria</taxon>
        <taxon>Pseudomonadati</taxon>
        <taxon>Planctomycetota</taxon>
        <taxon>Planctomycetia</taxon>
        <taxon>Kolteriales</taxon>
        <taxon>Kolteriaceae</taxon>
        <taxon>Kolteria</taxon>
    </lineage>
</organism>
<dbReference type="SUPFAM" id="SSF161098">
    <property type="entry name" value="MetI-like"/>
    <property type="match status" value="1"/>
</dbReference>
<keyword evidence="10" id="KW-1185">Reference proteome</keyword>
<dbReference type="RefSeq" id="WP_145260032.1">
    <property type="nucleotide sequence ID" value="NZ_CP036279.1"/>
</dbReference>
<keyword evidence="2 7" id="KW-0813">Transport</keyword>
<proteinExistence type="inferred from homology"/>
<evidence type="ECO:0000256" key="6">
    <source>
        <dbReference type="ARBA" id="ARBA00023136"/>
    </source>
</evidence>
<sequence>MTAYFLRRLLLVIPTFIGVTLIAFLITRLVPGGPLERELMQIQMGAAGAGGEAVGGAFGGGVEIPEEARKQLEKEFGLDKPFVVAYFLWLGRVCTLDFGTSYNYREPVWSLISERFPISLMFGLTGFLLGYLVCVPLGIAKALRHGHPFDFVSSFIVFVGYSIPAWAMGTLLLVVFASGQFLDWFPLGGIHSHSFDELPAIVRDNVDRDAVMDDFDELDWEKLPFIDKVIDVGNHMALPVFCYMMGSFATLTILMKNSLLENLGHDYVRTAFAKGLSPTRVIYLHTLRNSLIPLATGLGHALSLLMAGSYLIEWVFNIDGIGYLGYTSILGRDYTVVMGILAINTILTLVGNIISDVLYAMIDPRIRFQ</sequence>
<dbReference type="Pfam" id="PF00528">
    <property type="entry name" value="BPD_transp_1"/>
    <property type="match status" value="1"/>
</dbReference>
<accession>A0A518B7I4</accession>
<feature type="transmembrane region" description="Helical" evidence="7">
    <location>
        <begin position="9"/>
        <end position="30"/>
    </location>
</feature>
<reference evidence="9 10" key="1">
    <citation type="submission" date="2019-02" db="EMBL/GenBank/DDBJ databases">
        <title>Deep-cultivation of Planctomycetes and their phenomic and genomic characterization uncovers novel biology.</title>
        <authorList>
            <person name="Wiegand S."/>
            <person name="Jogler M."/>
            <person name="Boedeker C."/>
            <person name="Pinto D."/>
            <person name="Vollmers J."/>
            <person name="Rivas-Marin E."/>
            <person name="Kohn T."/>
            <person name="Peeters S.H."/>
            <person name="Heuer A."/>
            <person name="Rast P."/>
            <person name="Oberbeckmann S."/>
            <person name="Bunk B."/>
            <person name="Jeske O."/>
            <person name="Meyerdierks A."/>
            <person name="Storesund J.E."/>
            <person name="Kallscheuer N."/>
            <person name="Luecker S."/>
            <person name="Lage O.M."/>
            <person name="Pohl T."/>
            <person name="Merkel B.J."/>
            <person name="Hornburger P."/>
            <person name="Mueller R.-W."/>
            <person name="Bruemmer F."/>
            <person name="Labrenz M."/>
            <person name="Spormann A.M."/>
            <person name="Op den Camp H."/>
            <person name="Overmann J."/>
            <person name="Amann R."/>
            <person name="Jetten M.S.M."/>
            <person name="Mascher T."/>
            <person name="Medema M.H."/>
            <person name="Devos D.P."/>
            <person name="Kaster A.-K."/>
            <person name="Ovreas L."/>
            <person name="Rohde M."/>
            <person name="Galperin M.Y."/>
            <person name="Jogler C."/>
        </authorList>
    </citation>
    <scope>NUCLEOTIDE SEQUENCE [LARGE SCALE GENOMIC DNA]</scope>
    <source>
        <strain evidence="9 10">Pan216</strain>
    </source>
</reference>
<dbReference type="GO" id="GO:0042884">
    <property type="term" value="P:microcin transport"/>
    <property type="evidence" value="ECO:0007669"/>
    <property type="project" value="TreeGrafter"/>
</dbReference>
<dbReference type="OrthoDB" id="9773221at2"/>